<organism evidence="1 2">
    <name type="scientific">Melastoma candidum</name>
    <dbReference type="NCBI Taxonomy" id="119954"/>
    <lineage>
        <taxon>Eukaryota</taxon>
        <taxon>Viridiplantae</taxon>
        <taxon>Streptophyta</taxon>
        <taxon>Embryophyta</taxon>
        <taxon>Tracheophyta</taxon>
        <taxon>Spermatophyta</taxon>
        <taxon>Magnoliopsida</taxon>
        <taxon>eudicotyledons</taxon>
        <taxon>Gunneridae</taxon>
        <taxon>Pentapetalae</taxon>
        <taxon>rosids</taxon>
        <taxon>malvids</taxon>
        <taxon>Myrtales</taxon>
        <taxon>Melastomataceae</taxon>
        <taxon>Melastomatoideae</taxon>
        <taxon>Melastomateae</taxon>
        <taxon>Melastoma</taxon>
    </lineage>
</organism>
<accession>A0ACB9QXS8</accession>
<keyword evidence="2" id="KW-1185">Reference proteome</keyword>
<protein>
    <submittedName>
        <fullName evidence="1">Uncharacterized protein</fullName>
    </submittedName>
</protein>
<comment type="caution">
    <text evidence="1">The sequence shown here is derived from an EMBL/GenBank/DDBJ whole genome shotgun (WGS) entry which is preliminary data.</text>
</comment>
<evidence type="ECO:0000313" key="1">
    <source>
        <dbReference type="EMBL" id="KAI4370023.1"/>
    </source>
</evidence>
<name>A0ACB9QXS8_9MYRT</name>
<reference evidence="2" key="1">
    <citation type="journal article" date="2023" name="Front. Plant Sci.">
        <title>Chromosomal-level genome assembly of Melastoma candidum provides insights into trichome evolution.</title>
        <authorList>
            <person name="Zhong Y."/>
            <person name="Wu W."/>
            <person name="Sun C."/>
            <person name="Zou P."/>
            <person name="Liu Y."/>
            <person name="Dai S."/>
            <person name="Zhou R."/>
        </authorList>
    </citation>
    <scope>NUCLEOTIDE SEQUENCE [LARGE SCALE GENOMIC DNA]</scope>
</reference>
<sequence length="324" mass="36747">MTSREDPPRYGDPPRRMESPPLRERMKKSIASLRERMKKAIASGDHEEVARISTEGISLYPRNLNFHVARASANIYLKNYREAIADAANALLLDQGHRLLRALPYFHMGRALFGLGEFDHGFTIVSEGLKIDSADTRLTWYLERARVAATSKRATLGHSSGTDNIGDLFEGGEMWLKLHGDAVAREFRHDLEFQRKVSEARRGNLKLGEYLREDKRLLKAFEILLNVKLVENIGRATEPEAEIDGNIVPLPRKLSNDMIFAIVEYKQPDLTMISGQMHSRQNMDSGKKAKEQEEESEEEAELASELLKLVLEGANMAEKETEEK</sequence>
<dbReference type="EMBL" id="CM042884">
    <property type="protein sequence ID" value="KAI4370023.1"/>
    <property type="molecule type" value="Genomic_DNA"/>
</dbReference>
<dbReference type="Proteomes" id="UP001057402">
    <property type="component" value="Chromosome 5"/>
</dbReference>
<evidence type="ECO:0000313" key="2">
    <source>
        <dbReference type="Proteomes" id="UP001057402"/>
    </source>
</evidence>
<proteinExistence type="predicted"/>
<gene>
    <name evidence="1" type="ORF">MLD38_018410</name>
</gene>